<evidence type="ECO:0000256" key="2">
    <source>
        <dbReference type="ARBA" id="ARBA00022854"/>
    </source>
</evidence>
<dbReference type="OrthoDB" id="4865510at2759"/>
<reference evidence="4 5" key="1">
    <citation type="submission" date="2019-01" db="EMBL/GenBank/DDBJ databases">
        <authorList>
            <person name="Sayadi A."/>
        </authorList>
    </citation>
    <scope>NUCLEOTIDE SEQUENCE [LARGE SCALE GENOMIC DNA]</scope>
</reference>
<keyword evidence="2" id="KW-0960">Knottin</keyword>
<keyword evidence="5" id="KW-1185">Reference proteome</keyword>
<accession>A0A653DVQ4</accession>
<dbReference type="AlphaFoldDB" id="A0A653DVQ4"/>
<dbReference type="Pfam" id="PF11410">
    <property type="entry name" value="Antifungal_pept"/>
    <property type="match status" value="1"/>
</dbReference>
<evidence type="ECO:0000313" key="5">
    <source>
        <dbReference type="Proteomes" id="UP000410492"/>
    </source>
</evidence>
<dbReference type="Proteomes" id="UP000410492">
    <property type="component" value="Unassembled WGS sequence"/>
</dbReference>
<protein>
    <submittedName>
        <fullName evidence="4">Uncharacterized protein</fullName>
    </submittedName>
</protein>
<gene>
    <name evidence="4" type="ORF">CALMAC_LOCUS20852</name>
</gene>
<name>A0A653DVQ4_CALMS</name>
<keyword evidence="1" id="KW-0929">Antimicrobial</keyword>
<evidence type="ECO:0000313" key="4">
    <source>
        <dbReference type="EMBL" id="VEN64289.1"/>
    </source>
</evidence>
<dbReference type="InterPro" id="IPR024206">
    <property type="entry name" value="Gurmarin/antimicrobial_peptd"/>
</dbReference>
<dbReference type="SUPFAM" id="SSF57048">
    <property type="entry name" value="Gurmarin-like"/>
    <property type="match status" value="1"/>
</dbReference>
<sequence length="59" mass="6306">MAVLGIQTVNGADCIPNGATCQADGSVGNCCSGFCYQQVGWKDGDCRQAEKIETLRHWV</sequence>
<dbReference type="InterPro" id="IPR009101">
    <property type="entry name" value="Gurmarin/antifun_pep"/>
</dbReference>
<evidence type="ECO:0000256" key="3">
    <source>
        <dbReference type="ARBA" id="ARBA00023157"/>
    </source>
</evidence>
<evidence type="ECO:0000256" key="1">
    <source>
        <dbReference type="ARBA" id="ARBA00022529"/>
    </source>
</evidence>
<proteinExistence type="predicted"/>
<dbReference type="EMBL" id="CAACVG010015253">
    <property type="protein sequence ID" value="VEN64289.1"/>
    <property type="molecule type" value="Genomic_DNA"/>
</dbReference>
<keyword evidence="3" id="KW-1015">Disulfide bond</keyword>
<organism evidence="4 5">
    <name type="scientific">Callosobruchus maculatus</name>
    <name type="common">Southern cowpea weevil</name>
    <name type="synonym">Pulse bruchid</name>
    <dbReference type="NCBI Taxonomy" id="64391"/>
    <lineage>
        <taxon>Eukaryota</taxon>
        <taxon>Metazoa</taxon>
        <taxon>Ecdysozoa</taxon>
        <taxon>Arthropoda</taxon>
        <taxon>Hexapoda</taxon>
        <taxon>Insecta</taxon>
        <taxon>Pterygota</taxon>
        <taxon>Neoptera</taxon>
        <taxon>Endopterygota</taxon>
        <taxon>Coleoptera</taxon>
        <taxon>Polyphaga</taxon>
        <taxon>Cucujiformia</taxon>
        <taxon>Chrysomeloidea</taxon>
        <taxon>Chrysomelidae</taxon>
        <taxon>Bruchinae</taxon>
        <taxon>Bruchini</taxon>
        <taxon>Callosobruchus</taxon>
    </lineage>
</organism>